<dbReference type="EMBL" id="FMAF01000004">
    <property type="protein sequence ID" value="SCB24333.1"/>
    <property type="molecule type" value="Genomic_DNA"/>
</dbReference>
<organism evidence="1 2">
    <name type="scientific">Rhizobium lusitanum</name>
    <dbReference type="NCBI Taxonomy" id="293958"/>
    <lineage>
        <taxon>Bacteria</taxon>
        <taxon>Pseudomonadati</taxon>
        <taxon>Pseudomonadota</taxon>
        <taxon>Alphaproteobacteria</taxon>
        <taxon>Hyphomicrobiales</taxon>
        <taxon>Rhizobiaceae</taxon>
        <taxon>Rhizobium/Agrobacterium group</taxon>
        <taxon>Rhizobium</taxon>
    </lineage>
</organism>
<dbReference type="Proteomes" id="UP000199205">
    <property type="component" value="Unassembled WGS sequence"/>
</dbReference>
<sequence length="51" mass="6009">MSANLPAVEHIVTNANETFLWRADDYPWERNAWNYHPEIEIHLSGIAVLFR</sequence>
<reference evidence="1 2" key="1">
    <citation type="submission" date="2016-08" db="EMBL/GenBank/DDBJ databases">
        <authorList>
            <person name="Seilhamer J.J."/>
        </authorList>
    </citation>
    <scope>NUCLEOTIDE SEQUENCE [LARGE SCALE GENOMIC DNA]</scope>
    <source>
        <strain evidence="1 2">P1-7</strain>
    </source>
</reference>
<evidence type="ECO:0000313" key="1">
    <source>
        <dbReference type="EMBL" id="SCB24333.1"/>
    </source>
</evidence>
<protein>
    <recommendedName>
        <fullName evidence="3">AraC family transcriptional regulator</fullName>
    </recommendedName>
</protein>
<accession>A0A1C3V993</accession>
<evidence type="ECO:0000313" key="2">
    <source>
        <dbReference type="Proteomes" id="UP000199205"/>
    </source>
</evidence>
<gene>
    <name evidence="1" type="ORF">GA0061101_104470</name>
</gene>
<proteinExistence type="predicted"/>
<evidence type="ECO:0008006" key="3">
    <source>
        <dbReference type="Google" id="ProtNLM"/>
    </source>
</evidence>
<dbReference type="AlphaFoldDB" id="A0A1C3V993"/>
<name>A0A1C3V993_9HYPH</name>